<feature type="compositionally biased region" description="Low complexity" evidence="1">
    <location>
        <begin position="9"/>
        <end position="25"/>
    </location>
</feature>
<dbReference type="EMBL" id="JACASE010000001">
    <property type="protein sequence ID" value="KAF6505454.1"/>
    <property type="molecule type" value="Genomic_DNA"/>
</dbReference>
<organism evidence="2 3">
    <name type="scientific">Rousettus aegyptiacus</name>
    <name type="common">Egyptian fruit bat</name>
    <name type="synonym">Pteropus aegyptiacus</name>
    <dbReference type="NCBI Taxonomy" id="9407"/>
    <lineage>
        <taxon>Eukaryota</taxon>
        <taxon>Metazoa</taxon>
        <taxon>Chordata</taxon>
        <taxon>Craniata</taxon>
        <taxon>Vertebrata</taxon>
        <taxon>Euteleostomi</taxon>
        <taxon>Mammalia</taxon>
        <taxon>Eutheria</taxon>
        <taxon>Laurasiatheria</taxon>
        <taxon>Chiroptera</taxon>
        <taxon>Yinpterochiroptera</taxon>
        <taxon>Pteropodoidea</taxon>
        <taxon>Pteropodidae</taxon>
        <taxon>Rousettinae</taxon>
        <taxon>Rousettus</taxon>
    </lineage>
</organism>
<evidence type="ECO:0000313" key="2">
    <source>
        <dbReference type="EMBL" id="KAF6505454.1"/>
    </source>
</evidence>
<evidence type="ECO:0000256" key="1">
    <source>
        <dbReference type="SAM" id="MobiDB-lite"/>
    </source>
</evidence>
<accession>A0A7J8K9A8</accession>
<name>A0A7J8K9A8_ROUAE</name>
<feature type="compositionally biased region" description="Low complexity" evidence="1">
    <location>
        <begin position="57"/>
        <end position="71"/>
    </location>
</feature>
<reference evidence="2 3" key="1">
    <citation type="journal article" date="2020" name="Nature">
        <title>Six reference-quality genomes reveal evolution of bat adaptations.</title>
        <authorList>
            <person name="Jebb D."/>
            <person name="Huang Z."/>
            <person name="Pippel M."/>
            <person name="Hughes G.M."/>
            <person name="Lavrichenko K."/>
            <person name="Devanna P."/>
            <person name="Winkler S."/>
            <person name="Jermiin L.S."/>
            <person name="Skirmuntt E.C."/>
            <person name="Katzourakis A."/>
            <person name="Burkitt-Gray L."/>
            <person name="Ray D.A."/>
            <person name="Sullivan K.A.M."/>
            <person name="Roscito J.G."/>
            <person name="Kirilenko B.M."/>
            <person name="Davalos L.M."/>
            <person name="Corthals A.P."/>
            <person name="Power M.L."/>
            <person name="Jones G."/>
            <person name="Ransome R.D."/>
            <person name="Dechmann D.K.N."/>
            <person name="Locatelli A.G."/>
            <person name="Puechmaille S.J."/>
            <person name="Fedrigo O."/>
            <person name="Jarvis E.D."/>
            <person name="Hiller M."/>
            <person name="Vernes S.C."/>
            <person name="Myers E.W."/>
            <person name="Teeling E.C."/>
        </authorList>
    </citation>
    <scope>NUCLEOTIDE SEQUENCE [LARGE SCALE GENOMIC DNA]</scope>
    <source>
        <strain evidence="2">MRouAeg1</strain>
        <tissue evidence="2">Muscle</tissue>
    </source>
</reference>
<dbReference type="AlphaFoldDB" id="A0A7J8K9A8"/>
<gene>
    <name evidence="2" type="ORF">HJG63_006223</name>
</gene>
<proteinExistence type="predicted"/>
<keyword evidence="3" id="KW-1185">Reference proteome</keyword>
<dbReference type="Proteomes" id="UP000593571">
    <property type="component" value="Unassembled WGS sequence"/>
</dbReference>
<feature type="region of interest" description="Disordered" evidence="1">
    <location>
        <begin position="1"/>
        <end position="94"/>
    </location>
</feature>
<comment type="caution">
    <text evidence="2">The sequence shown here is derived from an EMBL/GenBank/DDBJ whole genome shotgun (WGS) entry which is preliminary data.</text>
</comment>
<sequence>MPADTPGKPRASPLAGAPASASRAPNKPRSAAEHRKVGPDGAWVARMGRGRADAGLSRSPTRSPPSRSWRSGAERASTRVWRSSRPSSWTPSGKMQICTCHPSAMRRWARWVPLWEQTCGRTPVTPICGNLCRGIAGPMRKVKR</sequence>
<protein>
    <submittedName>
        <fullName evidence="2">Hes family bHLH transcription factor 4</fullName>
    </submittedName>
</protein>
<feature type="compositionally biased region" description="Low complexity" evidence="1">
    <location>
        <begin position="78"/>
        <end position="92"/>
    </location>
</feature>
<evidence type="ECO:0000313" key="3">
    <source>
        <dbReference type="Proteomes" id="UP000593571"/>
    </source>
</evidence>